<sequence>MSGNKILKKGNSIILYSTRLYILKMFLVVATAFMIWNTRLLYEHGLIVILFSSILMAKPVYGIGYIALIKEIICAVISGIITAGIIELFGADIISCAVSLTIAILVNIKVNWREKLYGGLLVNIYIIGNSISGINTTIEPLTSYMYGIIGLLIGGFIAILFNSLFSTTFFNKLVNNSFKFFIGELISIVKSMMNGLEYEQYHIFHMNTKKFHRVFKDIEWVYSHYEENWNEDKYRQYSEAYDRKKLNNCVHIIMFIREIGVGLFNINTCLMKVDKDKLEEDIKNSIFKKLKEQREFLALLEESLADLNTIPYKASSVSFEKYNDKELSKIEHTLKFMDDILGI</sequence>
<proteinExistence type="predicted"/>
<feature type="transmembrane region" description="Helical" evidence="1">
    <location>
        <begin position="144"/>
        <end position="165"/>
    </location>
</feature>
<keyword evidence="1" id="KW-0472">Membrane</keyword>
<keyword evidence="3" id="KW-1185">Reference proteome</keyword>
<reference evidence="2" key="1">
    <citation type="journal article" date="2021" name="mSystems">
        <title>Bacteria and Archaea Synergistically Convert Glycine Betaine to Biogenic Methane in the Formosa Cold Seep of the South China Sea.</title>
        <authorList>
            <person name="Li L."/>
            <person name="Zhang W."/>
            <person name="Zhang S."/>
            <person name="Song L."/>
            <person name="Sun Q."/>
            <person name="Zhang H."/>
            <person name="Xiang H."/>
            <person name="Dong X."/>
        </authorList>
    </citation>
    <scope>NUCLEOTIDE SEQUENCE</scope>
    <source>
        <strain evidence="2">ZWT</strain>
    </source>
</reference>
<feature type="transmembrane region" description="Helical" evidence="1">
    <location>
        <begin position="120"/>
        <end position="138"/>
    </location>
</feature>
<evidence type="ECO:0000256" key="1">
    <source>
        <dbReference type="SAM" id="Phobius"/>
    </source>
</evidence>
<gene>
    <name evidence="2" type="ORF">KDK92_11135</name>
</gene>
<dbReference type="Proteomes" id="UP001056429">
    <property type="component" value="Unassembled WGS sequence"/>
</dbReference>
<keyword evidence="1" id="KW-0812">Transmembrane</keyword>
<evidence type="ECO:0008006" key="4">
    <source>
        <dbReference type="Google" id="ProtNLM"/>
    </source>
</evidence>
<accession>A0A9J6P2K2</accession>
<keyword evidence="1" id="KW-1133">Transmembrane helix</keyword>
<dbReference type="AlphaFoldDB" id="A0A9J6P2K2"/>
<reference evidence="2" key="2">
    <citation type="submission" date="2021-04" db="EMBL/GenBank/DDBJ databases">
        <authorList>
            <person name="Dong X."/>
        </authorList>
    </citation>
    <scope>NUCLEOTIDE SEQUENCE</scope>
    <source>
        <strain evidence="2">ZWT</strain>
    </source>
</reference>
<evidence type="ECO:0000313" key="3">
    <source>
        <dbReference type="Proteomes" id="UP001056429"/>
    </source>
</evidence>
<feature type="transmembrane region" description="Helical" evidence="1">
    <location>
        <begin position="92"/>
        <end position="108"/>
    </location>
</feature>
<name>A0A9J6P2K2_9CLOT</name>
<dbReference type="EMBL" id="JAGSOJ010000002">
    <property type="protein sequence ID" value="MCM1990289.1"/>
    <property type="molecule type" value="Genomic_DNA"/>
</dbReference>
<comment type="caution">
    <text evidence="2">The sequence shown here is derived from an EMBL/GenBank/DDBJ whole genome shotgun (WGS) entry which is preliminary data.</text>
</comment>
<feature type="transmembrane region" description="Helical" evidence="1">
    <location>
        <begin position="68"/>
        <end position="86"/>
    </location>
</feature>
<feature type="transmembrane region" description="Helical" evidence="1">
    <location>
        <begin position="21"/>
        <end position="38"/>
    </location>
</feature>
<feature type="transmembrane region" description="Helical" evidence="1">
    <location>
        <begin position="44"/>
        <end position="61"/>
    </location>
</feature>
<dbReference type="RefSeq" id="WP_250859327.1">
    <property type="nucleotide sequence ID" value="NZ_JAGSOJ010000002.1"/>
</dbReference>
<organism evidence="2 3">
    <name type="scientific">Oceanirhabdus seepicola</name>
    <dbReference type="NCBI Taxonomy" id="2828781"/>
    <lineage>
        <taxon>Bacteria</taxon>
        <taxon>Bacillati</taxon>
        <taxon>Bacillota</taxon>
        <taxon>Clostridia</taxon>
        <taxon>Eubacteriales</taxon>
        <taxon>Clostridiaceae</taxon>
        <taxon>Oceanirhabdus</taxon>
    </lineage>
</organism>
<evidence type="ECO:0000313" key="2">
    <source>
        <dbReference type="EMBL" id="MCM1990289.1"/>
    </source>
</evidence>
<protein>
    <recommendedName>
        <fullName evidence="4">FUSC family protein</fullName>
    </recommendedName>
</protein>